<organism evidence="1 2">
    <name type="scientific">Artomyces pyxidatus</name>
    <dbReference type="NCBI Taxonomy" id="48021"/>
    <lineage>
        <taxon>Eukaryota</taxon>
        <taxon>Fungi</taxon>
        <taxon>Dikarya</taxon>
        <taxon>Basidiomycota</taxon>
        <taxon>Agaricomycotina</taxon>
        <taxon>Agaricomycetes</taxon>
        <taxon>Russulales</taxon>
        <taxon>Auriscalpiaceae</taxon>
        <taxon>Artomyces</taxon>
    </lineage>
</organism>
<gene>
    <name evidence="1" type="ORF">BV25DRAFT_1922459</name>
</gene>
<name>A0ACB8SEQ1_9AGAM</name>
<evidence type="ECO:0000313" key="1">
    <source>
        <dbReference type="EMBL" id="KAI0054693.1"/>
    </source>
</evidence>
<sequence>MALNTQETKQSRRKSYQDNYNKTKRIAGRRKVSKWDRYCQEAAERAVSAGRKRAYTNSIAHKHQNSDPERTLYIHGEEEEAWNACIQLRQKLIAEFPEDWVQKYVTLMRAEIDRLREEAEAFKDADEIHDFRGSSLHKFRRLIACHHQEIEFSLQGLYAYERAEEDNAFIFGGRRVHKPLFRKLYGF</sequence>
<evidence type="ECO:0000313" key="2">
    <source>
        <dbReference type="Proteomes" id="UP000814140"/>
    </source>
</evidence>
<comment type="caution">
    <text evidence="1">The sequence shown here is derived from an EMBL/GenBank/DDBJ whole genome shotgun (WGS) entry which is preliminary data.</text>
</comment>
<dbReference type="EMBL" id="MU277362">
    <property type="protein sequence ID" value="KAI0054693.1"/>
    <property type="molecule type" value="Genomic_DNA"/>
</dbReference>
<proteinExistence type="predicted"/>
<keyword evidence="2" id="KW-1185">Reference proteome</keyword>
<dbReference type="Proteomes" id="UP000814140">
    <property type="component" value="Unassembled WGS sequence"/>
</dbReference>
<reference evidence="1" key="2">
    <citation type="journal article" date="2022" name="New Phytol.">
        <title>Evolutionary transition to the ectomycorrhizal habit in the genomes of a hyperdiverse lineage of mushroom-forming fungi.</title>
        <authorList>
            <person name="Looney B."/>
            <person name="Miyauchi S."/>
            <person name="Morin E."/>
            <person name="Drula E."/>
            <person name="Courty P.E."/>
            <person name="Kohler A."/>
            <person name="Kuo A."/>
            <person name="LaButti K."/>
            <person name="Pangilinan J."/>
            <person name="Lipzen A."/>
            <person name="Riley R."/>
            <person name="Andreopoulos W."/>
            <person name="He G."/>
            <person name="Johnson J."/>
            <person name="Nolan M."/>
            <person name="Tritt A."/>
            <person name="Barry K.W."/>
            <person name="Grigoriev I.V."/>
            <person name="Nagy L.G."/>
            <person name="Hibbett D."/>
            <person name="Henrissat B."/>
            <person name="Matheny P.B."/>
            <person name="Labbe J."/>
            <person name="Martin F.M."/>
        </authorList>
    </citation>
    <scope>NUCLEOTIDE SEQUENCE</scope>
    <source>
        <strain evidence="1">HHB10654</strain>
    </source>
</reference>
<accession>A0ACB8SEQ1</accession>
<reference evidence="1" key="1">
    <citation type="submission" date="2021-03" db="EMBL/GenBank/DDBJ databases">
        <authorList>
            <consortium name="DOE Joint Genome Institute"/>
            <person name="Ahrendt S."/>
            <person name="Looney B.P."/>
            <person name="Miyauchi S."/>
            <person name="Morin E."/>
            <person name="Drula E."/>
            <person name="Courty P.E."/>
            <person name="Chicoki N."/>
            <person name="Fauchery L."/>
            <person name="Kohler A."/>
            <person name="Kuo A."/>
            <person name="Labutti K."/>
            <person name="Pangilinan J."/>
            <person name="Lipzen A."/>
            <person name="Riley R."/>
            <person name="Andreopoulos W."/>
            <person name="He G."/>
            <person name="Johnson J."/>
            <person name="Barry K.W."/>
            <person name="Grigoriev I.V."/>
            <person name="Nagy L."/>
            <person name="Hibbett D."/>
            <person name="Henrissat B."/>
            <person name="Matheny P.B."/>
            <person name="Labbe J."/>
            <person name="Martin F."/>
        </authorList>
    </citation>
    <scope>NUCLEOTIDE SEQUENCE</scope>
    <source>
        <strain evidence="1">HHB10654</strain>
    </source>
</reference>
<protein>
    <submittedName>
        <fullName evidence="1">Uncharacterized protein</fullName>
    </submittedName>
</protein>